<dbReference type="Pfam" id="PF02322">
    <property type="entry name" value="Cyt_bd_oxida_II"/>
    <property type="match status" value="1"/>
</dbReference>
<feature type="transmembrane region" description="Helical" evidence="7">
    <location>
        <begin position="122"/>
        <end position="144"/>
    </location>
</feature>
<evidence type="ECO:0000256" key="2">
    <source>
        <dbReference type="ARBA" id="ARBA00007543"/>
    </source>
</evidence>
<name>A0AAE4VMD7_9RICK</name>
<keyword evidence="4 7" id="KW-0812">Transmembrane</keyword>
<feature type="transmembrane region" description="Helical" evidence="7">
    <location>
        <begin position="12"/>
        <end position="43"/>
    </location>
</feature>
<comment type="caution">
    <text evidence="8">The sequence shown here is derived from an EMBL/GenBank/DDBJ whole genome shotgun (WGS) entry which is preliminary data.</text>
</comment>
<protein>
    <submittedName>
        <fullName evidence="8">Cytochrome d ubiquinol oxidase subunit 2</fullName>
    </submittedName>
</protein>
<dbReference type="InterPro" id="IPR003317">
    <property type="entry name" value="Cyt-d_oxidase_su2"/>
</dbReference>
<dbReference type="AlphaFoldDB" id="A0AAE4VMD7"/>
<dbReference type="Proteomes" id="UP001289135">
    <property type="component" value="Unassembled WGS sequence"/>
</dbReference>
<reference evidence="8" key="1">
    <citation type="submission" date="2023-02" db="EMBL/GenBank/DDBJ databases">
        <title>Host association and intracellularity evolved multiple times independently in the Rickettsiales.</title>
        <authorList>
            <person name="Castelli M."/>
            <person name="Nardi T."/>
            <person name="Gammuto L."/>
            <person name="Bellinzona G."/>
            <person name="Sabaneyeva E."/>
            <person name="Potekhin A."/>
            <person name="Serra V."/>
            <person name="Petroni G."/>
            <person name="Sassera D."/>
        </authorList>
    </citation>
    <scope>NUCLEOTIDE SEQUENCE</scope>
    <source>
        <strain evidence="8">USBL-36I1</strain>
    </source>
</reference>
<feature type="transmembrane region" description="Helical" evidence="7">
    <location>
        <begin position="344"/>
        <end position="365"/>
    </location>
</feature>
<keyword evidence="5 7" id="KW-1133">Transmembrane helix</keyword>
<feature type="transmembrane region" description="Helical" evidence="7">
    <location>
        <begin position="205"/>
        <end position="223"/>
    </location>
</feature>
<dbReference type="GO" id="GO:0019646">
    <property type="term" value="P:aerobic electron transport chain"/>
    <property type="evidence" value="ECO:0007669"/>
    <property type="project" value="TreeGrafter"/>
</dbReference>
<evidence type="ECO:0000256" key="7">
    <source>
        <dbReference type="SAM" id="Phobius"/>
    </source>
</evidence>
<dbReference type="RefSeq" id="WP_322498928.1">
    <property type="nucleotide sequence ID" value="NZ_JARGYU010000003.1"/>
</dbReference>
<dbReference type="EMBL" id="JARGYU010000003">
    <property type="protein sequence ID" value="MDZ5761503.1"/>
    <property type="molecule type" value="Genomic_DNA"/>
</dbReference>
<organism evidence="8 9">
    <name type="scientific">Lyticum sinuosum</name>
    <dbReference type="NCBI Taxonomy" id="1332059"/>
    <lineage>
        <taxon>Bacteria</taxon>
        <taxon>Pseudomonadati</taxon>
        <taxon>Pseudomonadota</taxon>
        <taxon>Alphaproteobacteria</taxon>
        <taxon>Rickettsiales</taxon>
        <taxon>Lyticum</taxon>
    </lineage>
</organism>
<feature type="transmembrane region" description="Helical" evidence="7">
    <location>
        <begin position="302"/>
        <end position="324"/>
    </location>
</feature>
<dbReference type="PANTHER" id="PTHR43141">
    <property type="entry name" value="CYTOCHROME BD2 SUBUNIT II"/>
    <property type="match status" value="1"/>
</dbReference>
<dbReference type="NCBIfam" id="TIGR00203">
    <property type="entry name" value="cydB"/>
    <property type="match status" value="1"/>
</dbReference>
<comment type="similarity">
    <text evidence="2">Belongs to the cytochrome ubiquinol oxidase subunit 2 family.</text>
</comment>
<dbReference type="GO" id="GO:0009055">
    <property type="term" value="F:electron transfer activity"/>
    <property type="evidence" value="ECO:0007669"/>
    <property type="project" value="TreeGrafter"/>
</dbReference>
<evidence type="ECO:0000313" key="9">
    <source>
        <dbReference type="Proteomes" id="UP001289135"/>
    </source>
</evidence>
<dbReference type="PANTHER" id="PTHR43141:SF4">
    <property type="entry name" value="CYTOCHROME BD2 SUBUNIT II"/>
    <property type="match status" value="1"/>
</dbReference>
<keyword evidence="3" id="KW-1003">Cell membrane</keyword>
<feature type="transmembrane region" description="Helical" evidence="7">
    <location>
        <begin position="243"/>
        <end position="262"/>
    </location>
</feature>
<evidence type="ECO:0000256" key="4">
    <source>
        <dbReference type="ARBA" id="ARBA00022692"/>
    </source>
</evidence>
<gene>
    <name evidence="8" type="ORF">Lyticum_00684</name>
</gene>
<evidence type="ECO:0000256" key="3">
    <source>
        <dbReference type="ARBA" id="ARBA00022475"/>
    </source>
</evidence>
<evidence type="ECO:0000256" key="1">
    <source>
        <dbReference type="ARBA" id="ARBA00004651"/>
    </source>
</evidence>
<feature type="transmembrane region" description="Helical" evidence="7">
    <location>
        <begin position="90"/>
        <end position="110"/>
    </location>
</feature>
<keyword evidence="6 7" id="KW-0472">Membrane</keyword>
<dbReference type="GO" id="GO:0070069">
    <property type="term" value="C:cytochrome complex"/>
    <property type="evidence" value="ECO:0007669"/>
    <property type="project" value="TreeGrafter"/>
</dbReference>
<evidence type="ECO:0000313" key="8">
    <source>
        <dbReference type="EMBL" id="MDZ5761503.1"/>
    </source>
</evidence>
<dbReference type="GO" id="GO:0005886">
    <property type="term" value="C:plasma membrane"/>
    <property type="evidence" value="ECO:0007669"/>
    <property type="project" value="UniProtKB-SubCell"/>
</dbReference>
<keyword evidence="9" id="KW-1185">Reference proteome</keyword>
<accession>A0AAE4VMD7</accession>
<comment type="subcellular location">
    <subcellularLocation>
        <location evidence="1">Cell membrane</location>
        <topology evidence="1">Multi-pass membrane protein</topology>
    </subcellularLocation>
</comment>
<evidence type="ECO:0000256" key="5">
    <source>
        <dbReference type="ARBA" id="ARBA00022989"/>
    </source>
</evidence>
<feature type="transmembrane region" description="Helical" evidence="7">
    <location>
        <begin position="164"/>
        <end position="185"/>
    </location>
</feature>
<dbReference type="GO" id="GO:0016682">
    <property type="term" value="F:oxidoreductase activity, acting on diphenols and related substances as donors, oxygen as acceptor"/>
    <property type="evidence" value="ECO:0007669"/>
    <property type="project" value="TreeGrafter"/>
</dbReference>
<evidence type="ECO:0000256" key="6">
    <source>
        <dbReference type="ARBA" id="ARBA00023136"/>
    </source>
</evidence>
<sequence>MFNFSEFINLPLTWGLLIAIALLVYVLLDGFDLGVGIIFPYAPSEKSHHCLMNSISPFWDSNETWIVLAGGGLFVVFPLAFAILMPAFYIPIFLMLFSLILRGSAIEFWHKSSKNERKIWQWVLSISSLTASLSQGAIFGAFLSGVKINQRNFSGDAFDWLSPFSIMSSLGVTIIYVLLGSTWIIAKSENDTAYWAKIIAKKTSLYASIMSLMAGILITIKHSSIYVFNNENQKLIDLPLKNLVIFTGIISAIIFYLISYILSKKYQKNEYNSDNLAENTDLLVNKNIKLNKFNFTDFKPFFLTYIGIIVSYVGIMASVYPYAIPYSYTFADVASSNESLSLTLLGTMVFLPLAICYTIYVFYVFKGKVEDEVNY</sequence>
<proteinExistence type="inferred from homology"/>